<evidence type="ECO:0000259" key="4">
    <source>
        <dbReference type="Pfam" id="PF22624"/>
    </source>
</evidence>
<comment type="caution">
    <text evidence="5">The sequence shown here is derived from an EMBL/GenBank/DDBJ whole genome shotgun (WGS) entry which is preliminary data.</text>
</comment>
<name>A0AA91DQF1_VARPD</name>
<feature type="domain" description="4'-phosphopantetheinyl transferase" evidence="3">
    <location>
        <begin position="88"/>
        <end position="163"/>
    </location>
</feature>
<evidence type="ECO:0000256" key="2">
    <source>
        <dbReference type="ARBA" id="ARBA00022679"/>
    </source>
</evidence>
<dbReference type="Pfam" id="PF01648">
    <property type="entry name" value="ACPS"/>
    <property type="match status" value="1"/>
</dbReference>
<dbReference type="Gene3D" id="3.90.470.20">
    <property type="entry name" value="4'-phosphopantetheinyl transferase domain"/>
    <property type="match status" value="2"/>
</dbReference>
<protein>
    <recommendedName>
        <fullName evidence="7">4'-phosphopantetheinyl transferase</fullName>
    </recommendedName>
</protein>
<proteinExistence type="inferred from homology"/>
<dbReference type="PANTHER" id="PTHR12215:SF10">
    <property type="entry name" value="L-AMINOADIPATE-SEMIALDEHYDE DEHYDROGENASE-PHOSPHOPANTETHEINYL TRANSFERASE"/>
    <property type="match status" value="1"/>
</dbReference>
<dbReference type="PANTHER" id="PTHR12215">
    <property type="entry name" value="PHOSPHOPANTETHEINE TRANSFERASE"/>
    <property type="match status" value="1"/>
</dbReference>
<comment type="similarity">
    <text evidence="1">Belongs to the P-Pant transferase superfamily. Gsp/Sfp/HetI/AcpT family.</text>
</comment>
<organism evidence="5 6">
    <name type="scientific">Variovorax paradoxus</name>
    <dbReference type="NCBI Taxonomy" id="34073"/>
    <lineage>
        <taxon>Bacteria</taxon>
        <taxon>Pseudomonadati</taxon>
        <taxon>Pseudomonadota</taxon>
        <taxon>Betaproteobacteria</taxon>
        <taxon>Burkholderiales</taxon>
        <taxon>Comamonadaceae</taxon>
        <taxon>Variovorax</taxon>
    </lineage>
</organism>
<gene>
    <name evidence="5" type="ORF">A3K87_15245</name>
</gene>
<feature type="domain" description="4'-phosphopantetheinyl transferase N-terminal" evidence="4">
    <location>
        <begin position="1"/>
        <end position="81"/>
    </location>
</feature>
<dbReference type="InterPro" id="IPR008278">
    <property type="entry name" value="4-PPantetheinyl_Trfase_dom"/>
</dbReference>
<dbReference type="Proteomes" id="UP000077852">
    <property type="component" value="Unassembled WGS sequence"/>
</dbReference>
<dbReference type="InterPro" id="IPR055066">
    <property type="entry name" value="AASDHPPT_N"/>
</dbReference>
<dbReference type="GO" id="GO:0005829">
    <property type="term" value="C:cytosol"/>
    <property type="evidence" value="ECO:0007669"/>
    <property type="project" value="TreeGrafter"/>
</dbReference>
<keyword evidence="2" id="KW-0808">Transferase</keyword>
<accession>A0AA91DQF1</accession>
<evidence type="ECO:0000256" key="1">
    <source>
        <dbReference type="ARBA" id="ARBA00010990"/>
    </source>
</evidence>
<dbReference type="SUPFAM" id="SSF56214">
    <property type="entry name" value="4'-phosphopantetheinyl transferase"/>
    <property type="match status" value="2"/>
</dbReference>
<dbReference type="GO" id="GO:0019878">
    <property type="term" value="P:lysine biosynthetic process via aminoadipic acid"/>
    <property type="evidence" value="ECO:0007669"/>
    <property type="project" value="TreeGrafter"/>
</dbReference>
<dbReference type="Pfam" id="PF22624">
    <property type="entry name" value="AASDHPPT_N"/>
    <property type="match status" value="1"/>
</dbReference>
<evidence type="ECO:0000313" key="6">
    <source>
        <dbReference type="Proteomes" id="UP000077852"/>
    </source>
</evidence>
<reference evidence="5 6" key="1">
    <citation type="submission" date="2016-03" db="EMBL/GenBank/DDBJ databases">
        <title>Genome sequence of Variovorax paradoxus KB5.</title>
        <authorList>
            <person name="Jeong H."/>
            <person name="Hong C.E."/>
            <person name="Jo S.H."/>
            <person name="Park J.M."/>
        </authorList>
    </citation>
    <scope>NUCLEOTIDE SEQUENCE [LARGE SCALE GENOMIC DNA]</scope>
    <source>
        <strain evidence="5 6">KB5</strain>
    </source>
</reference>
<dbReference type="InterPro" id="IPR050559">
    <property type="entry name" value="P-Pant_transferase_sf"/>
</dbReference>
<dbReference type="InterPro" id="IPR037143">
    <property type="entry name" value="4-PPantetheinyl_Trfase_dom_sf"/>
</dbReference>
<evidence type="ECO:0000259" key="3">
    <source>
        <dbReference type="Pfam" id="PF01648"/>
    </source>
</evidence>
<evidence type="ECO:0000313" key="5">
    <source>
        <dbReference type="EMBL" id="OAK63959.1"/>
    </source>
</evidence>
<dbReference type="GO" id="GO:0000287">
    <property type="term" value="F:magnesium ion binding"/>
    <property type="evidence" value="ECO:0007669"/>
    <property type="project" value="InterPro"/>
</dbReference>
<evidence type="ECO:0008006" key="7">
    <source>
        <dbReference type="Google" id="ProtNLM"/>
    </source>
</evidence>
<dbReference type="AlphaFoldDB" id="A0AA91DQF1"/>
<sequence>MLEPHELARTARFHFQRDRHRHLLTRVLVRTVLSRYAPVKPQDWRFAEGSFGRPCIAEPTTQAVDGLDFNLSHTDGLIVLALARNLEMGVDAENLARTASLELADHFFSPAEAKALAALPPTRRAHRFFELWTLKESYIKARGMGLQIPLDSFGFALDDADDRIGFALWGDARGDNAPHRHFWQLRPTPGHLVAVCAATDASGMRIVCRDIAPLQWERPLDIRAVRSGGSAGI</sequence>
<dbReference type="EMBL" id="LVHG01000041">
    <property type="protein sequence ID" value="OAK63959.1"/>
    <property type="molecule type" value="Genomic_DNA"/>
</dbReference>
<dbReference type="GO" id="GO:0008897">
    <property type="term" value="F:holo-[acyl-carrier-protein] synthase activity"/>
    <property type="evidence" value="ECO:0007669"/>
    <property type="project" value="InterPro"/>
</dbReference>